<dbReference type="GO" id="GO:0004965">
    <property type="term" value="F:G protein-coupled GABA receptor activity"/>
    <property type="evidence" value="ECO:0007669"/>
    <property type="project" value="InterPro"/>
</dbReference>
<dbReference type="Gene3D" id="3.40.50.2300">
    <property type="match status" value="2"/>
</dbReference>
<organism evidence="13 14">
    <name type="scientific">Oopsacas minuta</name>
    <dbReference type="NCBI Taxonomy" id="111878"/>
    <lineage>
        <taxon>Eukaryota</taxon>
        <taxon>Metazoa</taxon>
        <taxon>Porifera</taxon>
        <taxon>Hexactinellida</taxon>
        <taxon>Hexasterophora</taxon>
        <taxon>Lyssacinosida</taxon>
        <taxon>Leucopsacidae</taxon>
        <taxon>Oopsacas</taxon>
    </lineage>
</organism>
<evidence type="ECO:0000256" key="6">
    <source>
        <dbReference type="ARBA" id="ARBA00023170"/>
    </source>
</evidence>
<dbReference type="GO" id="GO:0038039">
    <property type="term" value="C:G protein-coupled receptor heterodimeric complex"/>
    <property type="evidence" value="ECO:0007669"/>
    <property type="project" value="TreeGrafter"/>
</dbReference>
<dbReference type="PROSITE" id="PS50259">
    <property type="entry name" value="G_PROTEIN_RECEP_F3_4"/>
    <property type="match status" value="1"/>
</dbReference>
<evidence type="ECO:0000256" key="1">
    <source>
        <dbReference type="ARBA" id="ARBA00004141"/>
    </source>
</evidence>
<evidence type="ECO:0000256" key="8">
    <source>
        <dbReference type="ARBA" id="ARBA00023224"/>
    </source>
</evidence>
<keyword evidence="3 10" id="KW-1133">Transmembrane helix</keyword>
<feature type="chain" id="PRO_5043361483" evidence="11">
    <location>
        <begin position="22"/>
        <end position="851"/>
    </location>
</feature>
<evidence type="ECO:0000256" key="2">
    <source>
        <dbReference type="ARBA" id="ARBA00022692"/>
    </source>
</evidence>
<feature type="transmembrane region" description="Helical" evidence="10">
    <location>
        <begin position="728"/>
        <end position="750"/>
    </location>
</feature>
<dbReference type="InterPro" id="IPR017978">
    <property type="entry name" value="GPCR_3_C"/>
</dbReference>
<keyword evidence="2 10" id="KW-0812">Transmembrane</keyword>
<proteinExistence type="predicted"/>
<feature type="transmembrane region" description="Helical" evidence="10">
    <location>
        <begin position="585"/>
        <end position="609"/>
    </location>
</feature>
<evidence type="ECO:0000256" key="7">
    <source>
        <dbReference type="ARBA" id="ARBA00023180"/>
    </source>
</evidence>
<evidence type="ECO:0000256" key="4">
    <source>
        <dbReference type="ARBA" id="ARBA00023040"/>
    </source>
</evidence>
<evidence type="ECO:0000256" key="9">
    <source>
        <dbReference type="SAM" id="Coils"/>
    </source>
</evidence>
<keyword evidence="14" id="KW-1185">Reference proteome</keyword>
<evidence type="ECO:0000256" key="11">
    <source>
        <dbReference type="SAM" id="SignalP"/>
    </source>
</evidence>
<reference evidence="13 14" key="1">
    <citation type="journal article" date="2023" name="BMC Biol.">
        <title>The compact genome of the sponge Oopsacas minuta (Hexactinellida) is lacking key metazoan core genes.</title>
        <authorList>
            <person name="Santini S."/>
            <person name="Schenkelaars Q."/>
            <person name="Jourda C."/>
            <person name="Duchesne M."/>
            <person name="Belahbib H."/>
            <person name="Rocher C."/>
            <person name="Selva M."/>
            <person name="Riesgo A."/>
            <person name="Vervoort M."/>
            <person name="Leys S.P."/>
            <person name="Kodjabachian L."/>
            <person name="Le Bivic A."/>
            <person name="Borchiellini C."/>
            <person name="Claverie J.M."/>
            <person name="Renard E."/>
        </authorList>
    </citation>
    <scope>NUCLEOTIDE SEQUENCE [LARGE SCALE GENOMIC DNA]</scope>
    <source>
        <strain evidence="13">SPO-2</strain>
    </source>
</reference>
<feature type="transmembrane region" description="Helical" evidence="10">
    <location>
        <begin position="756"/>
        <end position="784"/>
    </location>
</feature>
<feature type="transmembrane region" description="Helical" evidence="10">
    <location>
        <begin position="486"/>
        <end position="512"/>
    </location>
</feature>
<dbReference type="SUPFAM" id="SSF53822">
    <property type="entry name" value="Periplasmic binding protein-like I"/>
    <property type="match status" value="1"/>
</dbReference>
<keyword evidence="5 10" id="KW-0472">Membrane</keyword>
<evidence type="ECO:0000256" key="10">
    <source>
        <dbReference type="SAM" id="Phobius"/>
    </source>
</evidence>
<keyword evidence="6 13" id="KW-0675">Receptor</keyword>
<feature type="transmembrane region" description="Helical" evidence="10">
    <location>
        <begin position="692"/>
        <end position="716"/>
    </location>
</feature>
<evidence type="ECO:0000313" key="14">
    <source>
        <dbReference type="Proteomes" id="UP001165289"/>
    </source>
</evidence>
<name>A0AAV7JL19_9METZ</name>
<sequence length="851" mass="96583">MKIQIISVVLLLCIYLQVAICKQRLDVLGLYPRSGDGWTEPFVTYTAELALKHISENTSLLNDYQIVIDWKNTQCDGGIALKQFIDALGKNQNQTYLVVFGGGCSVATSQVAVISYRYGLAQIGYTSTAPNLGNNVMYPRFVRGVPSDLKAVPARARFIQQNNWKHVAIINEQDPIFVSSSRYMENVLDLLNVDYKVEDITLDGTVPLEQQVSILANNLRGYRIIIANMYEDAAIKLFCYLYKQKEKYLLPNIATWLFLGWFTDQWHDKQGVLEEVGCTAEQIATASNGALGFLVTHSKKHFMGQTNNNQVTIANRTTAELYQEYKELILERINNDIVRFDREFDVYDAYVYDSIWTLALAMQNASDEGFNLTEISQKQNLEDTNIFSKNSEFSSAVYNGMLYQNFIGWTGNVRFSGHERFYRQVQILEFVDGNLVYRGDCENIPYFDDFTEDSINSIMCSLDETFTYWNKETATDGINNMYTSGAIVALVFLLSLCIGAYVTFLIIVILVGKWEKLESIYESSPIITCIILAGNYFLLIAGVLYVFTDRFVGHENPLLMSSSFESFTTEMCETSGCKFLCMLPVIFGLLASSLIFGGMIGKASTIYLYAFKNSLKHYLKIPLQDHPKILFLISNCLSLFFICVDIILVIIWGSVSFLVVKSEVLPTGIDNEPYIRVLQCGISSQQETATSIFIVLLIIYKIMIIVIGLVMAYFLRDIKKKDLRYWDTITWTMYNMSISTFVLFLSLFLIEDFNTKHAVICVLVLVTVTTSASITGLPPVYYILNDLFGDDSESTSRGFYEPNDEMKNKIINLKNVKDQLKCQVDELRNENKLLVQEITVLENTTELSGHS</sequence>
<evidence type="ECO:0000313" key="13">
    <source>
        <dbReference type="EMBL" id="KAI6649388.1"/>
    </source>
</evidence>
<accession>A0AAV7JL19</accession>
<evidence type="ECO:0000259" key="12">
    <source>
        <dbReference type="PROSITE" id="PS50259"/>
    </source>
</evidence>
<dbReference type="GO" id="GO:0007214">
    <property type="term" value="P:gamma-aminobutyric acid signaling pathway"/>
    <property type="evidence" value="ECO:0007669"/>
    <property type="project" value="TreeGrafter"/>
</dbReference>
<dbReference type="PANTHER" id="PTHR10519">
    <property type="entry name" value="GABA-B RECEPTOR"/>
    <property type="match status" value="1"/>
</dbReference>
<keyword evidence="11" id="KW-0732">Signal</keyword>
<protein>
    <submittedName>
        <fullName evidence="13">Gamma-aminobutyric acid type B receptor subunit 1-like</fullName>
    </submittedName>
</protein>
<keyword evidence="8" id="KW-0807">Transducer</keyword>
<feature type="signal peptide" evidence="11">
    <location>
        <begin position="1"/>
        <end position="21"/>
    </location>
</feature>
<dbReference type="InterPro" id="IPR028082">
    <property type="entry name" value="Peripla_BP_I"/>
</dbReference>
<feature type="transmembrane region" description="Helical" evidence="10">
    <location>
        <begin position="629"/>
        <end position="652"/>
    </location>
</feature>
<dbReference type="InterPro" id="IPR002455">
    <property type="entry name" value="GPCR3_GABA-B"/>
</dbReference>
<dbReference type="PANTHER" id="PTHR10519:SF20">
    <property type="entry name" value="G-PROTEIN COUPLED RECEPTOR 156-RELATED"/>
    <property type="match status" value="1"/>
</dbReference>
<comment type="subcellular location">
    <subcellularLocation>
        <location evidence="1">Membrane</location>
        <topology evidence="1">Multi-pass membrane protein</topology>
    </subcellularLocation>
</comment>
<dbReference type="Proteomes" id="UP001165289">
    <property type="component" value="Unassembled WGS sequence"/>
</dbReference>
<evidence type="ECO:0000256" key="3">
    <source>
        <dbReference type="ARBA" id="ARBA00022989"/>
    </source>
</evidence>
<dbReference type="InterPro" id="IPR001828">
    <property type="entry name" value="ANF_lig-bd_rcpt"/>
</dbReference>
<gene>
    <name evidence="13" type="ORF">LOD99_11754</name>
</gene>
<evidence type="ECO:0000256" key="5">
    <source>
        <dbReference type="ARBA" id="ARBA00023136"/>
    </source>
</evidence>
<feature type="transmembrane region" description="Helical" evidence="10">
    <location>
        <begin position="524"/>
        <end position="547"/>
    </location>
</feature>
<dbReference type="Pfam" id="PF01094">
    <property type="entry name" value="ANF_receptor"/>
    <property type="match status" value="1"/>
</dbReference>
<keyword evidence="4" id="KW-0297">G-protein coupled receptor</keyword>
<keyword evidence="9" id="KW-0175">Coiled coil</keyword>
<feature type="domain" description="G-protein coupled receptors family 3 profile" evidence="12">
    <location>
        <begin position="581"/>
        <end position="784"/>
    </location>
</feature>
<dbReference type="AlphaFoldDB" id="A0AAV7JL19"/>
<dbReference type="EMBL" id="JAKMXF010000321">
    <property type="protein sequence ID" value="KAI6649388.1"/>
    <property type="molecule type" value="Genomic_DNA"/>
</dbReference>
<feature type="coiled-coil region" evidence="9">
    <location>
        <begin position="803"/>
        <end position="844"/>
    </location>
</feature>
<keyword evidence="7" id="KW-0325">Glycoprotein</keyword>
<comment type="caution">
    <text evidence="13">The sequence shown here is derived from an EMBL/GenBank/DDBJ whole genome shotgun (WGS) entry which is preliminary data.</text>
</comment>